<proteinExistence type="predicted"/>
<organism evidence="1 2">
    <name type="scientific">Camellia lanceoleosa</name>
    <dbReference type="NCBI Taxonomy" id="1840588"/>
    <lineage>
        <taxon>Eukaryota</taxon>
        <taxon>Viridiplantae</taxon>
        <taxon>Streptophyta</taxon>
        <taxon>Embryophyta</taxon>
        <taxon>Tracheophyta</taxon>
        <taxon>Spermatophyta</taxon>
        <taxon>Magnoliopsida</taxon>
        <taxon>eudicotyledons</taxon>
        <taxon>Gunneridae</taxon>
        <taxon>Pentapetalae</taxon>
        <taxon>asterids</taxon>
        <taxon>Ericales</taxon>
        <taxon>Theaceae</taxon>
        <taxon>Camellia</taxon>
    </lineage>
</organism>
<name>A0ACC0IXH0_9ERIC</name>
<accession>A0ACC0IXH0</accession>
<reference evidence="1 2" key="1">
    <citation type="journal article" date="2022" name="Plant J.">
        <title>Chromosome-level genome of Camellia lanceoleosa provides a valuable resource for understanding genome evolution and self-incompatibility.</title>
        <authorList>
            <person name="Gong W."/>
            <person name="Xiao S."/>
            <person name="Wang L."/>
            <person name="Liao Z."/>
            <person name="Chang Y."/>
            <person name="Mo W."/>
            <person name="Hu G."/>
            <person name="Li W."/>
            <person name="Zhao G."/>
            <person name="Zhu H."/>
            <person name="Hu X."/>
            <person name="Ji K."/>
            <person name="Xiang X."/>
            <person name="Song Q."/>
            <person name="Yuan D."/>
            <person name="Jin S."/>
            <person name="Zhang L."/>
        </authorList>
    </citation>
    <scope>NUCLEOTIDE SEQUENCE [LARGE SCALE GENOMIC DNA]</scope>
    <source>
        <strain evidence="1">SQ_2022a</strain>
    </source>
</reference>
<dbReference type="Proteomes" id="UP001060215">
    <property type="component" value="Chromosome 1"/>
</dbReference>
<keyword evidence="2" id="KW-1185">Reference proteome</keyword>
<evidence type="ECO:0000313" key="2">
    <source>
        <dbReference type="Proteomes" id="UP001060215"/>
    </source>
</evidence>
<protein>
    <submittedName>
        <fullName evidence="1">Leucine-rich repeat receptor-like protein kinase PEPR2</fullName>
    </submittedName>
</protein>
<comment type="caution">
    <text evidence="1">The sequence shown here is derived from an EMBL/GenBank/DDBJ whole genome shotgun (WGS) entry which is preliminary data.</text>
</comment>
<evidence type="ECO:0000313" key="1">
    <source>
        <dbReference type="EMBL" id="KAI8030614.1"/>
    </source>
</evidence>
<dbReference type="EMBL" id="CM045758">
    <property type="protein sequence ID" value="KAI8030614.1"/>
    <property type="molecule type" value="Genomic_DNA"/>
</dbReference>
<gene>
    <name evidence="1" type="ORF">LOK49_LG01G04044</name>
</gene>
<sequence length="303" mass="33542">MQSLSILNLAWNNLQGQISGCLCEINSFTDLHLSHNQLHGDIDACFSNMSSLEKLDISANSFNGTFPSLLFSNLTNIEFLFGNHNDFTGRISLSSFANLSKLSFLHLLYNDLEVETESLSWLPSFNLHGLYLGGCNLNSHVAIKSPALFQHNTFWSPCICPIIHLLGAFLLGCSIPPLDGMRRLSILDLSSSGLDGEVLIGVTGNVTSLQYMDLSLNKLHGGILPKNSSMPNLKSLNLHSNMLSKMNPDNLFECSSLRVLDVAKNDLSRELSTQRPHLPMLMVLILRQNYLQGKIPEHLCQSN</sequence>